<name>A0A4S4KFF1_9AGAM</name>
<evidence type="ECO:0000256" key="8">
    <source>
        <dbReference type="SAM" id="Phobius"/>
    </source>
</evidence>
<comment type="caution">
    <text evidence="10">The sequence shown here is derived from an EMBL/GenBank/DDBJ whole genome shotgun (WGS) entry which is preliminary data.</text>
</comment>
<proteinExistence type="predicted"/>
<reference evidence="10 11" key="1">
    <citation type="submission" date="2019-02" db="EMBL/GenBank/DDBJ databases">
        <title>Genome sequencing of the rare red list fungi Phellinidium pouzarii.</title>
        <authorList>
            <person name="Buettner E."/>
            <person name="Kellner H."/>
        </authorList>
    </citation>
    <scope>NUCLEOTIDE SEQUENCE [LARGE SCALE GENOMIC DNA]</scope>
    <source>
        <strain evidence="10 11">DSM 108285</strain>
    </source>
</reference>
<keyword evidence="11" id="KW-1185">Reference proteome</keyword>
<dbReference type="GO" id="GO:0010945">
    <property type="term" value="F:coenzyme A diphosphatase activity"/>
    <property type="evidence" value="ECO:0007669"/>
    <property type="project" value="InterPro"/>
</dbReference>
<keyword evidence="3" id="KW-0378">Hydrolase</keyword>
<sequence length="176" mass="19735">WFFGPALFSRLTALSGGECVVRLPSGSVQTVPVSFCYERTILSLATHPELFYTTLLALDGPTLGDWHARPRLMRGHDVSGHVFLLTMSLLFLADMLQPSLRLSAEMRPRAHNWAMLGTATLMWIWVVSILTTSVFFHTPFEKLTGYLLGLAGFLLTQLRYFRDTSTGAETARTHED</sequence>
<evidence type="ECO:0000256" key="2">
    <source>
        <dbReference type="ARBA" id="ARBA00022692"/>
    </source>
</evidence>
<keyword evidence="5 8" id="KW-1133">Transmembrane helix</keyword>
<feature type="transmembrane region" description="Helical" evidence="8">
    <location>
        <begin position="116"/>
        <end position="137"/>
    </location>
</feature>
<evidence type="ECO:0000256" key="9">
    <source>
        <dbReference type="SAM" id="SignalP"/>
    </source>
</evidence>
<feature type="transmembrane region" description="Helical" evidence="8">
    <location>
        <begin position="143"/>
        <end position="161"/>
    </location>
</feature>
<dbReference type="PANTHER" id="PTHR23129">
    <property type="entry name" value="ACYL-COENZYME A DIPHOSPHATASE FITM2"/>
    <property type="match status" value="1"/>
</dbReference>
<dbReference type="GO" id="GO:0034389">
    <property type="term" value="P:lipid droplet organization"/>
    <property type="evidence" value="ECO:0007669"/>
    <property type="project" value="TreeGrafter"/>
</dbReference>
<evidence type="ECO:0000256" key="5">
    <source>
        <dbReference type="ARBA" id="ARBA00022989"/>
    </source>
</evidence>
<dbReference type="OrthoDB" id="5579088at2759"/>
<dbReference type="PANTHER" id="PTHR23129:SF0">
    <property type="entry name" value="ACYL-COENZYME A DIPHOSPHATASE FITM2"/>
    <property type="match status" value="1"/>
</dbReference>
<feature type="non-terminal residue" evidence="10">
    <location>
        <position position="1"/>
    </location>
</feature>
<comment type="subcellular location">
    <subcellularLocation>
        <location evidence="1">Endoplasmic reticulum membrane</location>
        <topology evidence="1">Multi-pass membrane protein</topology>
    </subcellularLocation>
</comment>
<feature type="transmembrane region" description="Helical" evidence="8">
    <location>
        <begin position="78"/>
        <end position="96"/>
    </location>
</feature>
<dbReference type="AlphaFoldDB" id="A0A4S4KFF1"/>
<keyword evidence="4" id="KW-0256">Endoplasmic reticulum</keyword>
<evidence type="ECO:0000256" key="1">
    <source>
        <dbReference type="ARBA" id="ARBA00004477"/>
    </source>
</evidence>
<evidence type="ECO:0000256" key="4">
    <source>
        <dbReference type="ARBA" id="ARBA00022824"/>
    </source>
</evidence>
<dbReference type="EMBL" id="SGPK01001006">
    <property type="protein sequence ID" value="THG95179.1"/>
    <property type="molecule type" value="Genomic_DNA"/>
</dbReference>
<protein>
    <submittedName>
        <fullName evidence="10">Uncharacterized protein</fullName>
    </submittedName>
</protein>
<organism evidence="10 11">
    <name type="scientific">Phellinidium pouzarii</name>
    <dbReference type="NCBI Taxonomy" id="167371"/>
    <lineage>
        <taxon>Eukaryota</taxon>
        <taxon>Fungi</taxon>
        <taxon>Dikarya</taxon>
        <taxon>Basidiomycota</taxon>
        <taxon>Agaricomycotina</taxon>
        <taxon>Agaricomycetes</taxon>
        <taxon>Hymenochaetales</taxon>
        <taxon>Hymenochaetaceae</taxon>
        <taxon>Phellinidium</taxon>
    </lineage>
</organism>
<dbReference type="GO" id="GO:0019915">
    <property type="term" value="P:lipid storage"/>
    <property type="evidence" value="ECO:0007669"/>
    <property type="project" value="InterPro"/>
</dbReference>
<evidence type="ECO:0000313" key="10">
    <source>
        <dbReference type="EMBL" id="THG95179.1"/>
    </source>
</evidence>
<keyword evidence="7 8" id="KW-0472">Membrane</keyword>
<accession>A0A4S4KFF1</accession>
<gene>
    <name evidence="10" type="ORF">EW145_g8006</name>
</gene>
<keyword evidence="6" id="KW-0443">Lipid metabolism</keyword>
<evidence type="ECO:0000256" key="3">
    <source>
        <dbReference type="ARBA" id="ARBA00022801"/>
    </source>
</evidence>
<dbReference type="InterPro" id="IPR019388">
    <property type="entry name" value="FIT"/>
</dbReference>
<keyword evidence="9" id="KW-0732">Signal</keyword>
<evidence type="ECO:0000256" key="7">
    <source>
        <dbReference type="ARBA" id="ARBA00023136"/>
    </source>
</evidence>
<dbReference type="Proteomes" id="UP000308199">
    <property type="component" value="Unassembled WGS sequence"/>
</dbReference>
<dbReference type="GO" id="GO:0005789">
    <property type="term" value="C:endoplasmic reticulum membrane"/>
    <property type="evidence" value="ECO:0007669"/>
    <property type="project" value="UniProtKB-SubCell"/>
</dbReference>
<feature type="signal peptide" evidence="9">
    <location>
        <begin position="1"/>
        <end position="17"/>
    </location>
</feature>
<evidence type="ECO:0000256" key="6">
    <source>
        <dbReference type="ARBA" id="ARBA00023098"/>
    </source>
</evidence>
<evidence type="ECO:0000313" key="11">
    <source>
        <dbReference type="Proteomes" id="UP000308199"/>
    </source>
</evidence>
<feature type="chain" id="PRO_5020547736" evidence="9">
    <location>
        <begin position="18"/>
        <end position="176"/>
    </location>
</feature>
<dbReference type="Pfam" id="PF10261">
    <property type="entry name" value="FIT"/>
    <property type="match status" value="2"/>
</dbReference>
<dbReference type="GO" id="GO:0008654">
    <property type="term" value="P:phospholipid biosynthetic process"/>
    <property type="evidence" value="ECO:0007669"/>
    <property type="project" value="TreeGrafter"/>
</dbReference>
<keyword evidence="2 8" id="KW-0812">Transmembrane</keyword>